<dbReference type="Proteomes" id="UP001060215">
    <property type="component" value="Chromosome 1"/>
</dbReference>
<reference evidence="1 2" key="1">
    <citation type="journal article" date="2022" name="Plant J.">
        <title>Chromosome-level genome of Camellia lanceoleosa provides a valuable resource for understanding genome evolution and self-incompatibility.</title>
        <authorList>
            <person name="Gong W."/>
            <person name="Xiao S."/>
            <person name="Wang L."/>
            <person name="Liao Z."/>
            <person name="Chang Y."/>
            <person name="Mo W."/>
            <person name="Hu G."/>
            <person name="Li W."/>
            <person name="Zhao G."/>
            <person name="Zhu H."/>
            <person name="Hu X."/>
            <person name="Ji K."/>
            <person name="Xiang X."/>
            <person name="Song Q."/>
            <person name="Yuan D."/>
            <person name="Jin S."/>
            <person name="Zhang L."/>
        </authorList>
    </citation>
    <scope>NUCLEOTIDE SEQUENCE [LARGE SCALE GENOMIC DNA]</scope>
    <source>
        <strain evidence="1">SQ_2022a</strain>
    </source>
</reference>
<comment type="caution">
    <text evidence="1">The sequence shown here is derived from an EMBL/GenBank/DDBJ whole genome shotgun (WGS) entry which is preliminary data.</text>
</comment>
<proteinExistence type="predicted"/>
<gene>
    <name evidence="1" type="ORF">LOK49_LG01G02962</name>
</gene>
<organism evidence="1 2">
    <name type="scientific">Camellia lanceoleosa</name>
    <dbReference type="NCBI Taxonomy" id="1840588"/>
    <lineage>
        <taxon>Eukaryota</taxon>
        <taxon>Viridiplantae</taxon>
        <taxon>Streptophyta</taxon>
        <taxon>Embryophyta</taxon>
        <taxon>Tracheophyta</taxon>
        <taxon>Spermatophyta</taxon>
        <taxon>Magnoliopsida</taxon>
        <taxon>eudicotyledons</taxon>
        <taxon>Gunneridae</taxon>
        <taxon>Pentapetalae</taxon>
        <taxon>asterids</taxon>
        <taxon>Ericales</taxon>
        <taxon>Theaceae</taxon>
        <taxon>Camellia</taxon>
    </lineage>
</organism>
<keyword evidence="2" id="KW-1185">Reference proteome</keyword>
<accession>A0ACC0IZG8</accession>
<evidence type="ECO:0000313" key="2">
    <source>
        <dbReference type="Proteomes" id="UP001060215"/>
    </source>
</evidence>
<sequence length="262" mass="28407">MWTSLNLSPGVFSSTKTHPRAATPKSSGFPTNSRNSVFCYDCGRIGHDNTVCKFTSRESGRRSCYAPDLKVERGPLLKMTPEQTRMWVDKMEAAVKASVDDGRRKFDFRPPELVLTKLNTTTQVVGSSTSSGNVAAPPAPNRLCSRSAVPEGGKGYPQEDKLDTLVETPPNVLDKEEGLMVGHRGLNGREEAGLTVEAQKIKSPSEQPSLGIAIEDVSPNVSPNHVSVNPLVESCMAHLFKDLTLKRKLEAALPPLLAHSNS</sequence>
<name>A0ACC0IZG8_9ERIC</name>
<dbReference type="EMBL" id="CM045758">
    <property type="protein sequence ID" value="KAI8030694.1"/>
    <property type="molecule type" value="Genomic_DNA"/>
</dbReference>
<protein>
    <submittedName>
        <fullName evidence="1">Uncharacterized protein</fullName>
    </submittedName>
</protein>
<evidence type="ECO:0000313" key="1">
    <source>
        <dbReference type="EMBL" id="KAI8030694.1"/>
    </source>
</evidence>